<dbReference type="EMBL" id="JASPKY010000367">
    <property type="protein sequence ID" value="KAK9703540.1"/>
    <property type="molecule type" value="Genomic_DNA"/>
</dbReference>
<evidence type="ECO:0000313" key="3">
    <source>
        <dbReference type="Proteomes" id="UP001458880"/>
    </source>
</evidence>
<feature type="region of interest" description="Disordered" evidence="1">
    <location>
        <begin position="149"/>
        <end position="172"/>
    </location>
</feature>
<proteinExistence type="predicted"/>
<evidence type="ECO:0000313" key="2">
    <source>
        <dbReference type="EMBL" id="KAK9703540.1"/>
    </source>
</evidence>
<keyword evidence="3" id="KW-1185">Reference proteome</keyword>
<dbReference type="AlphaFoldDB" id="A0AAW1JIL8"/>
<evidence type="ECO:0000256" key="1">
    <source>
        <dbReference type="SAM" id="MobiDB-lite"/>
    </source>
</evidence>
<name>A0AAW1JIL8_POPJA</name>
<reference evidence="2 3" key="1">
    <citation type="journal article" date="2024" name="BMC Genomics">
        <title>De novo assembly and annotation of Popillia japonica's genome with initial clues to its potential as an invasive pest.</title>
        <authorList>
            <person name="Cucini C."/>
            <person name="Boschi S."/>
            <person name="Funari R."/>
            <person name="Cardaioli E."/>
            <person name="Iannotti N."/>
            <person name="Marturano G."/>
            <person name="Paoli F."/>
            <person name="Bruttini M."/>
            <person name="Carapelli A."/>
            <person name="Frati F."/>
            <person name="Nardi F."/>
        </authorList>
    </citation>
    <scope>NUCLEOTIDE SEQUENCE [LARGE SCALE GENOMIC DNA]</scope>
    <source>
        <strain evidence="2">DMR45628</strain>
    </source>
</reference>
<comment type="caution">
    <text evidence="2">The sequence shown here is derived from an EMBL/GenBank/DDBJ whole genome shotgun (WGS) entry which is preliminary data.</text>
</comment>
<dbReference type="Proteomes" id="UP001458880">
    <property type="component" value="Unassembled WGS sequence"/>
</dbReference>
<accession>A0AAW1JIL8</accession>
<sequence>MIFVNEIKPNPPNYHPEIRGLVQGQPIKDNLLLGQQNQKMQQIHLQISYGTNERQSPPRTAESEDASNSSSDFLWLVSKQKSSWYKFNVFVNFIFVIGTNERQSPPRTAESEDASNSSSDFLWLEPMKDNLLLGQQNQKMHQIHLQISYETNERQSPPRRAEPEDATNSSYG</sequence>
<protein>
    <submittedName>
        <fullName evidence="2">Uncharacterized protein</fullName>
    </submittedName>
</protein>
<gene>
    <name evidence="2" type="ORF">QE152_g29273</name>
</gene>
<organism evidence="2 3">
    <name type="scientific">Popillia japonica</name>
    <name type="common">Japanese beetle</name>
    <dbReference type="NCBI Taxonomy" id="7064"/>
    <lineage>
        <taxon>Eukaryota</taxon>
        <taxon>Metazoa</taxon>
        <taxon>Ecdysozoa</taxon>
        <taxon>Arthropoda</taxon>
        <taxon>Hexapoda</taxon>
        <taxon>Insecta</taxon>
        <taxon>Pterygota</taxon>
        <taxon>Neoptera</taxon>
        <taxon>Endopterygota</taxon>
        <taxon>Coleoptera</taxon>
        <taxon>Polyphaga</taxon>
        <taxon>Scarabaeiformia</taxon>
        <taxon>Scarabaeidae</taxon>
        <taxon>Rutelinae</taxon>
        <taxon>Popillia</taxon>
    </lineage>
</organism>